<dbReference type="EMBL" id="UYRU01063756">
    <property type="protein sequence ID" value="VDN15825.1"/>
    <property type="molecule type" value="Genomic_DNA"/>
</dbReference>
<proteinExistence type="predicted"/>
<evidence type="ECO:0000313" key="3">
    <source>
        <dbReference type="EMBL" id="VDN15825.1"/>
    </source>
</evidence>
<sequence length="293" mass="32581">MSAEQALVEHLHYESCRLLSLSLAMSARNTTAGEKAVKSPLTSSTILPPPDNAIENSMDTGAMGSDYKSQALTRLIEANRLLKNLLESLMTSQKKTESTTDRRPSWESSSLITALLSILVTDRKAHVSLLCNAAIEQGSKLGLPPRPLSGPEQKNMPTLTDFIRSLTAYVDAEEQVDILLGWGTLTGAVTADRQELEYEIESVRQREETLKSEVTRLSRELATRDAVLLEKAVSVDKQLTASQRELDSLRAKLEETKMESQKLAASLEQTRFVPFIVFFCIHIYILLNDNSRE</sequence>
<feature type="coiled-coil region" evidence="1">
    <location>
        <begin position="193"/>
        <end position="270"/>
    </location>
</feature>
<organism evidence="3 4">
    <name type="scientific">Dibothriocephalus latus</name>
    <name type="common">Fish tapeworm</name>
    <name type="synonym">Diphyllobothrium latum</name>
    <dbReference type="NCBI Taxonomy" id="60516"/>
    <lineage>
        <taxon>Eukaryota</taxon>
        <taxon>Metazoa</taxon>
        <taxon>Spiralia</taxon>
        <taxon>Lophotrochozoa</taxon>
        <taxon>Platyhelminthes</taxon>
        <taxon>Cestoda</taxon>
        <taxon>Eucestoda</taxon>
        <taxon>Diphyllobothriidea</taxon>
        <taxon>Diphyllobothriidae</taxon>
        <taxon>Dibothriocephalus</taxon>
    </lineage>
</organism>
<evidence type="ECO:0000313" key="4">
    <source>
        <dbReference type="Proteomes" id="UP000281553"/>
    </source>
</evidence>
<reference evidence="3 4" key="1">
    <citation type="submission" date="2018-11" db="EMBL/GenBank/DDBJ databases">
        <authorList>
            <consortium name="Pathogen Informatics"/>
        </authorList>
    </citation>
    <scope>NUCLEOTIDE SEQUENCE [LARGE SCALE GENOMIC DNA]</scope>
</reference>
<dbReference type="AlphaFoldDB" id="A0A3P7LFZ4"/>
<dbReference type="Proteomes" id="UP000281553">
    <property type="component" value="Unassembled WGS sequence"/>
</dbReference>
<keyword evidence="1" id="KW-0175">Coiled coil</keyword>
<protein>
    <submittedName>
        <fullName evidence="3">Uncharacterized protein</fullName>
    </submittedName>
</protein>
<feature type="region of interest" description="Disordered" evidence="2">
    <location>
        <begin position="33"/>
        <end position="57"/>
    </location>
</feature>
<accession>A0A3P7LFZ4</accession>
<keyword evidence="4" id="KW-1185">Reference proteome</keyword>
<gene>
    <name evidence="3" type="ORF">DILT_LOCUS11656</name>
</gene>
<name>A0A3P7LFZ4_DIBLA</name>
<evidence type="ECO:0000256" key="2">
    <source>
        <dbReference type="SAM" id="MobiDB-lite"/>
    </source>
</evidence>
<dbReference type="OrthoDB" id="6301874at2759"/>
<evidence type="ECO:0000256" key="1">
    <source>
        <dbReference type="SAM" id="Coils"/>
    </source>
</evidence>